<comment type="subcellular location">
    <subcellularLocation>
        <location evidence="1">Membrane</location>
    </subcellularLocation>
</comment>
<feature type="signal peptide" evidence="4">
    <location>
        <begin position="1"/>
        <end position="22"/>
    </location>
</feature>
<dbReference type="RefSeq" id="WP_044832119.1">
    <property type="nucleotide sequence ID" value="NZ_CP059735.1"/>
</dbReference>
<gene>
    <name evidence="6" type="ORF">SG35_021285</name>
</gene>
<dbReference type="AlphaFoldDB" id="A0AAF0C2M4"/>
<feature type="compositionally biased region" description="Basic residues" evidence="3">
    <location>
        <begin position="125"/>
        <end position="141"/>
    </location>
</feature>
<sequence length="196" mass="21437">MNIITKALITISLLATAANASAGHHRGDSFYARGKVIAATPIYQTVRVEHIHDDSCWRRVSHHHSSSGHYAGNEVAATVVGAVIGGTVGHVLFKKSDLKGVGTVAGAIIGGSVGNEIGHSNHSYQKSRHSHNSGHYKSGYRHASHRKVLHCRQAYTSFEEISGYEVTYKYQGEIYHTRTRHHPGKKIKLRVTVDPV</sequence>
<evidence type="ECO:0000256" key="1">
    <source>
        <dbReference type="ARBA" id="ARBA00004370"/>
    </source>
</evidence>
<evidence type="ECO:0000256" key="4">
    <source>
        <dbReference type="SAM" id="SignalP"/>
    </source>
</evidence>
<proteinExistence type="predicted"/>
<feature type="domain" description="Glycine zipper 2TM" evidence="5">
    <location>
        <begin position="77"/>
        <end position="118"/>
    </location>
</feature>
<evidence type="ECO:0000259" key="5">
    <source>
        <dbReference type="Pfam" id="PF05433"/>
    </source>
</evidence>
<evidence type="ECO:0000313" key="7">
    <source>
        <dbReference type="Proteomes" id="UP000032568"/>
    </source>
</evidence>
<feature type="region of interest" description="Disordered" evidence="3">
    <location>
        <begin position="119"/>
        <end position="141"/>
    </location>
</feature>
<keyword evidence="4" id="KW-0732">Signal</keyword>
<evidence type="ECO:0000313" key="6">
    <source>
        <dbReference type="EMBL" id="WDD97809.1"/>
    </source>
</evidence>
<dbReference type="Proteomes" id="UP000032568">
    <property type="component" value="Chromosome"/>
</dbReference>
<dbReference type="PANTHER" id="PTHR35603:SF2">
    <property type="entry name" value="OUTER MEMBRANE LIPOPROTEIN"/>
    <property type="match status" value="1"/>
</dbReference>
<reference evidence="6 7" key="1">
    <citation type="journal article" date="2015" name="Genome Announc.">
        <title>Draft Genome Sequences of Marine Isolates of Thalassomonas viridans and Thalassomonas actiniarum.</title>
        <authorList>
            <person name="Olonade I."/>
            <person name="van Zyl L.J."/>
            <person name="Trindade M."/>
        </authorList>
    </citation>
    <scope>NUCLEOTIDE SEQUENCE [LARGE SCALE GENOMIC DNA]</scope>
    <source>
        <strain evidence="6 7">A5K-106</strain>
    </source>
</reference>
<evidence type="ECO:0000256" key="3">
    <source>
        <dbReference type="SAM" id="MobiDB-lite"/>
    </source>
</evidence>
<dbReference type="KEGG" id="tact:SG35_021285"/>
<reference evidence="6 7" key="2">
    <citation type="journal article" date="2022" name="Mar. Drugs">
        <title>Bioassay-Guided Fractionation Leads to the Detection of Cholic Acid Generated by the Rare Thalassomonas sp.</title>
        <authorList>
            <person name="Pheiffer F."/>
            <person name="Schneider Y.K."/>
            <person name="Hansen E.H."/>
            <person name="Andersen J.H."/>
            <person name="Isaksson J."/>
            <person name="Busche T."/>
            <person name="R C."/>
            <person name="Kalinowski J."/>
            <person name="Zyl L.V."/>
            <person name="Trindade M."/>
        </authorList>
    </citation>
    <scope>NUCLEOTIDE SEQUENCE [LARGE SCALE GENOMIC DNA]</scope>
    <source>
        <strain evidence="6 7">A5K-106</strain>
    </source>
</reference>
<keyword evidence="2" id="KW-0472">Membrane</keyword>
<evidence type="ECO:0000256" key="2">
    <source>
        <dbReference type="ARBA" id="ARBA00023136"/>
    </source>
</evidence>
<dbReference type="EMBL" id="CP059735">
    <property type="protein sequence ID" value="WDD97809.1"/>
    <property type="molecule type" value="Genomic_DNA"/>
</dbReference>
<dbReference type="InterPro" id="IPR008816">
    <property type="entry name" value="Gly_zipper_2TM_dom"/>
</dbReference>
<dbReference type="GO" id="GO:0019867">
    <property type="term" value="C:outer membrane"/>
    <property type="evidence" value="ECO:0007669"/>
    <property type="project" value="InterPro"/>
</dbReference>
<feature type="chain" id="PRO_5042222556" evidence="4">
    <location>
        <begin position="23"/>
        <end position="196"/>
    </location>
</feature>
<organism evidence="6 7">
    <name type="scientific">Thalassomonas actiniarum</name>
    <dbReference type="NCBI Taxonomy" id="485447"/>
    <lineage>
        <taxon>Bacteria</taxon>
        <taxon>Pseudomonadati</taxon>
        <taxon>Pseudomonadota</taxon>
        <taxon>Gammaproteobacteria</taxon>
        <taxon>Alteromonadales</taxon>
        <taxon>Colwelliaceae</taxon>
        <taxon>Thalassomonas</taxon>
    </lineage>
</organism>
<name>A0AAF0C2M4_9GAMM</name>
<dbReference type="Pfam" id="PF05433">
    <property type="entry name" value="Rick_17kDa_Anti"/>
    <property type="match status" value="1"/>
</dbReference>
<dbReference type="InterPro" id="IPR051407">
    <property type="entry name" value="Bact_OM_lipoprot/Surf_antigen"/>
</dbReference>
<dbReference type="PANTHER" id="PTHR35603">
    <property type="match status" value="1"/>
</dbReference>
<keyword evidence="7" id="KW-1185">Reference proteome</keyword>
<protein>
    <submittedName>
        <fullName evidence="6">Glycine zipper 2TM domain-containing protein</fullName>
    </submittedName>
</protein>
<accession>A0AAF0C2M4</accession>